<dbReference type="PANTHER" id="PTHR31751:SF42">
    <property type="entry name" value="PROTEIN CBG10204"/>
    <property type="match status" value="1"/>
</dbReference>
<reference evidence="2 3" key="1">
    <citation type="submission" date="2024-04" db="EMBL/GenBank/DDBJ databases">
        <authorList>
            <person name="Waldvogel A.-M."/>
            <person name="Schoenle A."/>
        </authorList>
    </citation>
    <scope>NUCLEOTIDE SEQUENCE [LARGE SCALE GENOMIC DNA]</scope>
</reference>
<dbReference type="PANTHER" id="PTHR31751">
    <property type="entry name" value="SI:CH211-108C17.2-RELATED-RELATED"/>
    <property type="match status" value="1"/>
</dbReference>
<dbReference type="Proteomes" id="UP001497482">
    <property type="component" value="Chromosome 10"/>
</dbReference>
<evidence type="ECO:0008006" key="4">
    <source>
        <dbReference type="Google" id="ProtNLM"/>
    </source>
</evidence>
<gene>
    <name evidence="2" type="ORF">KC01_LOCUS3768</name>
</gene>
<name>A0AAV2J5H9_KNICA</name>
<accession>A0AAV2J5H9</accession>
<keyword evidence="3" id="KW-1185">Reference proteome</keyword>
<evidence type="ECO:0000313" key="3">
    <source>
        <dbReference type="Proteomes" id="UP001497482"/>
    </source>
</evidence>
<dbReference type="AlphaFoldDB" id="A0AAV2J5H9"/>
<proteinExistence type="predicted"/>
<feature type="region of interest" description="Disordered" evidence="1">
    <location>
        <begin position="164"/>
        <end position="214"/>
    </location>
</feature>
<organism evidence="2 3">
    <name type="scientific">Knipowitschia caucasica</name>
    <name type="common">Caucasian dwarf goby</name>
    <name type="synonym">Pomatoschistus caucasicus</name>
    <dbReference type="NCBI Taxonomy" id="637954"/>
    <lineage>
        <taxon>Eukaryota</taxon>
        <taxon>Metazoa</taxon>
        <taxon>Chordata</taxon>
        <taxon>Craniata</taxon>
        <taxon>Vertebrata</taxon>
        <taxon>Euteleostomi</taxon>
        <taxon>Actinopterygii</taxon>
        <taxon>Neopterygii</taxon>
        <taxon>Teleostei</taxon>
        <taxon>Neoteleostei</taxon>
        <taxon>Acanthomorphata</taxon>
        <taxon>Gobiaria</taxon>
        <taxon>Gobiiformes</taxon>
        <taxon>Gobioidei</taxon>
        <taxon>Gobiidae</taxon>
        <taxon>Gobiinae</taxon>
        <taxon>Knipowitschia</taxon>
    </lineage>
</organism>
<evidence type="ECO:0000313" key="2">
    <source>
        <dbReference type="EMBL" id="CAL1571671.1"/>
    </source>
</evidence>
<feature type="compositionally biased region" description="Acidic residues" evidence="1">
    <location>
        <begin position="192"/>
        <end position="208"/>
    </location>
</feature>
<protein>
    <recommendedName>
        <fullName evidence="4">Transposase</fullName>
    </recommendedName>
</protein>
<sequence length="549" mass="63033">MTYTYVITFTQTYTYVITFTETYTYVITFTETYTYVITFTETYTYTKRKDFTAASVTMSSVICEAHFKKEDYLSGDLMEMEMGFKSRNNILSEDDEALTKEIMNEPNEDFTTDSLPRTIDQALQCNIRLPYRSSGVQVKPTLISIGTQTEEDIHSTTTAINHVTSTPVKNDEEDEQSSFDFDSHQWDSSWSIEEEEMDTDTSEEEAQDEEQRNTKTFFRHQQLYTIPTIIGTWKNKQAQILNQLKAKEGGLILAGDCRSDSPGHCAKFGTYTVIEERINKVLDLQLVQSSEVPNSNWCELEGLKRTINLLSKEKISVSTLVTDRNRQVAKWVREKLCPEGTKHFFDIWHVSKGLKKALDAASKEQHCEDLALWKAAVINHLYWTAASTPDGNPEVLEAKWTSLVNHVQDIHTHKSPWFPVCAHPPLEGETREKQWLEPGSLVSIKLESMAMRPMFVKDVRQLSPSHQTYSLEAFHALILHFAPKHTGFSFLGMYSRLLLAALHFNHNSNREVLRSDGEVRHQVRYPRFMKGTAVVRPMKETPSYGLHQA</sequence>
<evidence type="ECO:0000256" key="1">
    <source>
        <dbReference type="SAM" id="MobiDB-lite"/>
    </source>
</evidence>
<dbReference type="EMBL" id="OZ035832">
    <property type="protein sequence ID" value="CAL1571671.1"/>
    <property type="molecule type" value="Genomic_DNA"/>
</dbReference>